<dbReference type="Gene3D" id="3.30.1060.10">
    <property type="entry name" value="Peptide methionine sulphoxide reductase MsrA"/>
    <property type="match status" value="1"/>
</dbReference>
<dbReference type="Proteomes" id="UP000193642">
    <property type="component" value="Unassembled WGS sequence"/>
</dbReference>
<dbReference type="EMBL" id="MCGO01000028">
    <property type="protein sequence ID" value="ORY42604.1"/>
    <property type="molecule type" value="Genomic_DNA"/>
</dbReference>
<evidence type="ECO:0000313" key="2">
    <source>
        <dbReference type="Proteomes" id="UP000193642"/>
    </source>
</evidence>
<dbReference type="GO" id="GO:0008113">
    <property type="term" value="F:peptide-methionine (S)-S-oxide reductase activity"/>
    <property type="evidence" value="ECO:0007669"/>
    <property type="project" value="InterPro"/>
</dbReference>
<dbReference type="OrthoDB" id="77405at2759"/>
<gene>
    <name evidence="1" type="ORF">BCR33DRAFT_299799</name>
</gene>
<evidence type="ECO:0000313" key="1">
    <source>
        <dbReference type="EMBL" id="ORY42604.1"/>
    </source>
</evidence>
<sequence length="239" mass="26681">MAEFISTFFIPVLVNNNPAYFSTEDSDTLARFNEPHENNPTSRVLSPDGNTVVASSGDVWTLTGIFEYLVRALVELGAGKELSGKRWIDALATSAGWRFVKDSAGFVVGLSDLEGEVETATFFMECYWGGEALFGDVFGIISTFPGWLDGVEVVEVQFDTVKTGFPELLEKVLERDGFGVFVHNEVQAKFVKESGVAETLMKDRRDEKGMLKEIQWISKRTEVKYHLRNKEGGPWEGFP</sequence>
<accession>A0A1Y2C6T7</accession>
<dbReference type="SUPFAM" id="SSF55068">
    <property type="entry name" value="Peptide methionine sulfoxide reductase"/>
    <property type="match status" value="1"/>
</dbReference>
<protein>
    <submittedName>
        <fullName evidence="1">Uncharacterized protein</fullName>
    </submittedName>
</protein>
<organism evidence="1 2">
    <name type="scientific">Rhizoclosmatium globosum</name>
    <dbReference type="NCBI Taxonomy" id="329046"/>
    <lineage>
        <taxon>Eukaryota</taxon>
        <taxon>Fungi</taxon>
        <taxon>Fungi incertae sedis</taxon>
        <taxon>Chytridiomycota</taxon>
        <taxon>Chytridiomycota incertae sedis</taxon>
        <taxon>Chytridiomycetes</taxon>
        <taxon>Chytridiales</taxon>
        <taxon>Chytriomycetaceae</taxon>
        <taxon>Rhizoclosmatium</taxon>
    </lineage>
</organism>
<proteinExistence type="predicted"/>
<comment type="caution">
    <text evidence="1">The sequence shown here is derived from an EMBL/GenBank/DDBJ whole genome shotgun (WGS) entry which is preliminary data.</text>
</comment>
<reference evidence="1 2" key="1">
    <citation type="submission" date="2016-07" db="EMBL/GenBank/DDBJ databases">
        <title>Pervasive Adenine N6-methylation of Active Genes in Fungi.</title>
        <authorList>
            <consortium name="DOE Joint Genome Institute"/>
            <person name="Mondo S.J."/>
            <person name="Dannebaum R.O."/>
            <person name="Kuo R.C."/>
            <person name="Labutti K."/>
            <person name="Haridas S."/>
            <person name="Kuo A."/>
            <person name="Salamov A."/>
            <person name="Ahrendt S.R."/>
            <person name="Lipzen A."/>
            <person name="Sullivan W."/>
            <person name="Andreopoulos W.B."/>
            <person name="Clum A."/>
            <person name="Lindquist E."/>
            <person name="Daum C."/>
            <person name="Ramamoorthy G.K."/>
            <person name="Gryganskyi A."/>
            <person name="Culley D."/>
            <person name="Magnuson J.K."/>
            <person name="James T.Y."/>
            <person name="O'Malley M.A."/>
            <person name="Stajich J.E."/>
            <person name="Spatafora J.W."/>
            <person name="Visel A."/>
            <person name="Grigoriev I.V."/>
        </authorList>
    </citation>
    <scope>NUCLEOTIDE SEQUENCE [LARGE SCALE GENOMIC DNA]</scope>
    <source>
        <strain evidence="1 2">JEL800</strain>
    </source>
</reference>
<dbReference type="AlphaFoldDB" id="A0A1Y2C6T7"/>
<name>A0A1Y2C6T7_9FUNG</name>
<keyword evidence="2" id="KW-1185">Reference proteome</keyword>
<dbReference type="STRING" id="329046.A0A1Y2C6T7"/>
<dbReference type="InterPro" id="IPR036509">
    <property type="entry name" value="Met_Sox_Rdtase_MsrA_sf"/>
</dbReference>